<protein>
    <submittedName>
        <fullName evidence="2">Fasciclin domain-containing protein</fullName>
    </submittedName>
</protein>
<sequence length="306" mass="33119">MKKIIAFLLAVAVVSAVLYGCKNKSAEPPGLSIGQVLANDSSLSIMKKAVDKAGLDTLLRSAATFTFFAPNNEAMIAAGITAASLDNLSADSVKSLVSGHLVATALLQSHIPDTLTIYAVNGDNMHITNNPNGFFVNASPIKQSVLASNGLLEVISIVIKQPSQTIGQYLKADTSFSYLLRVYDTVQVTHLLDSSSGSITLFAPDNNAFRVAGLDIDTFHAFYDSLFGGAHMFTKMVLTSDFIDKKIFPVNNTLLRIAPDTLYSFVTSPDYFMRRYRSDDQPSSLIVKPNILCTNGVIHTLQRAMR</sequence>
<evidence type="ECO:0000259" key="1">
    <source>
        <dbReference type="PROSITE" id="PS50213"/>
    </source>
</evidence>
<comment type="caution">
    <text evidence="2">The sequence shown here is derived from an EMBL/GenBank/DDBJ whole genome shotgun (WGS) entry which is preliminary data.</text>
</comment>
<dbReference type="OrthoDB" id="1144324at2"/>
<dbReference type="PANTHER" id="PTHR10900">
    <property type="entry name" value="PERIOSTIN-RELATED"/>
    <property type="match status" value="1"/>
</dbReference>
<feature type="domain" description="FAS1" evidence="1">
    <location>
        <begin position="163"/>
        <end position="305"/>
    </location>
</feature>
<dbReference type="InterPro" id="IPR036378">
    <property type="entry name" value="FAS1_dom_sf"/>
</dbReference>
<accession>A0A3E1NJM9</accession>
<gene>
    <name evidence="2" type="ORF">DXN05_11485</name>
</gene>
<dbReference type="SUPFAM" id="SSF82153">
    <property type="entry name" value="FAS1 domain"/>
    <property type="match status" value="2"/>
</dbReference>
<dbReference type="EMBL" id="QTJU01000003">
    <property type="protein sequence ID" value="RFM28143.1"/>
    <property type="molecule type" value="Genomic_DNA"/>
</dbReference>
<evidence type="ECO:0000313" key="2">
    <source>
        <dbReference type="EMBL" id="RFM28143.1"/>
    </source>
</evidence>
<dbReference type="InterPro" id="IPR000782">
    <property type="entry name" value="FAS1_domain"/>
</dbReference>
<dbReference type="PROSITE" id="PS51257">
    <property type="entry name" value="PROKAR_LIPOPROTEIN"/>
    <property type="match status" value="1"/>
</dbReference>
<name>A0A3E1NJM9_9BACT</name>
<dbReference type="AlphaFoldDB" id="A0A3E1NJM9"/>
<dbReference type="RefSeq" id="WP_116847389.1">
    <property type="nucleotide sequence ID" value="NZ_QTJU01000003.1"/>
</dbReference>
<evidence type="ECO:0000313" key="3">
    <source>
        <dbReference type="Proteomes" id="UP000261284"/>
    </source>
</evidence>
<dbReference type="PANTHER" id="PTHR10900:SF77">
    <property type="entry name" value="FI19380P1"/>
    <property type="match status" value="1"/>
</dbReference>
<dbReference type="Proteomes" id="UP000261284">
    <property type="component" value="Unassembled WGS sequence"/>
</dbReference>
<dbReference type="InterPro" id="IPR050904">
    <property type="entry name" value="Adhesion/Biosynth-related"/>
</dbReference>
<dbReference type="Pfam" id="PF02469">
    <property type="entry name" value="Fasciclin"/>
    <property type="match status" value="2"/>
</dbReference>
<dbReference type="PROSITE" id="PS50213">
    <property type="entry name" value="FAS1"/>
    <property type="match status" value="2"/>
</dbReference>
<feature type="domain" description="FAS1" evidence="1">
    <location>
        <begin position="30"/>
        <end position="159"/>
    </location>
</feature>
<organism evidence="2 3">
    <name type="scientific">Deminuibacter soli</name>
    <dbReference type="NCBI Taxonomy" id="2291815"/>
    <lineage>
        <taxon>Bacteria</taxon>
        <taxon>Pseudomonadati</taxon>
        <taxon>Bacteroidota</taxon>
        <taxon>Chitinophagia</taxon>
        <taxon>Chitinophagales</taxon>
        <taxon>Chitinophagaceae</taxon>
        <taxon>Deminuibacter</taxon>
    </lineage>
</organism>
<keyword evidence="3" id="KW-1185">Reference proteome</keyword>
<reference evidence="2 3" key="1">
    <citation type="submission" date="2018-08" db="EMBL/GenBank/DDBJ databases">
        <title>Chitinophagaceae sp. K23C18032701, a novel bacterium isolated from forest soil.</title>
        <authorList>
            <person name="Wang C."/>
        </authorList>
    </citation>
    <scope>NUCLEOTIDE SEQUENCE [LARGE SCALE GENOMIC DNA]</scope>
    <source>
        <strain evidence="2 3">K23C18032701</strain>
    </source>
</reference>
<dbReference type="Gene3D" id="2.30.180.10">
    <property type="entry name" value="FAS1 domain"/>
    <property type="match status" value="2"/>
</dbReference>
<proteinExistence type="predicted"/>
<dbReference type="SMART" id="SM00554">
    <property type="entry name" value="FAS1"/>
    <property type="match status" value="1"/>
</dbReference>